<evidence type="ECO:0000313" key="2">
    <source>
        <dbReference type="Proteomes" id="UP001159427"/>
    </source>
</evidence>
<organism evidence="1 2">
    <name type="scientific">Porites evermanni</name>
    <dbReference type="NCBI Taxonomy" id="104178"/>
    <lineage>
        <taxon>Eukaryota</taxon>
        <taxon>Metazoa</taxon>
        <taxon>Cnidaria</taxon>
        <taxon>Anthozoa</taxon>
        <taxon>Hexacorallia</taxon>
        <taxon>Scleractinia</taxon>
        <taxon>Fungiina</taxon>
        <taxon>Poritidae</taxon>
        <taxon>Porites</taxon>
    </lineage>
</organism>
<accession>A0ABN8N4J5</accession>
<dbReference type="EMBL" id="CALNXI010000729">
    <property type="protein sequence ID" value="CAH3041338.1"/>
    <property type="molecule type" value="Genomic_DNA"/>
</dbReference>
<proteinExistence type="predicted"/>
<protein>
    <submittedName>
        <fullName evidence="1">Uncharacterized protein</fullName>
    </submittedName>
</protein>
<keyword evidence="2" id="KW-1185">Reference proteome</keyword>
<feature type="non-terminal residue" evidence="1">
    <location>
        <position position="1"/>
    </location>
</feature>
<gene>
    <name evidence="1" type="ORF">PEVE_00040209</name>
</gene>
<name>A0ABN8N4J5_9CNID</name>
<dbReference type="Proteomes" id="UP001159427">
    <property type="component" value="Unassembled WGS sequence"/>
</dbReference>
<reference evidence="1 2" key="1">
    <citation type="submission" date="2022-05" db="EMBL/GenBank/DDBJ databases">
        <authorList>
            <consortium name="Genoscope - CEA"/>
            <person name="William W."/>
        </authorList>
    </citation>
    <scope>NUCLEOTIDE SEQUENCE [LARGE SCALE GENOMIC DNA]</scope>
</reference>
<comment type="caution">
    <text evidence="1">The sequence shown here is derived from an EMBL/GenBank/DDBJ whole genome shotgun (WGS) entry which is preliminary data.</text>
</comment>
<sequence length="90" mass="10388">VVTGLPTTTKPPPPSQKMVYVRTRNKMFKCCSIEPWRTMKKNFGKLMLCPCQVQQSLLFWAKPCLIELFEGPHREDLEKSAHQSYDAFGL</sequence>
<feature type="non-terminal residue" evidence="1">
    <location>
        <position position="90"/>
    </location>
</feature>
<evidence type="ECO:0000313" key="1">
    <source>
        <dbReference type="EMBL" id="CAH3041338.1"/>
    </source>
</evidence>